<feature type="transmembrane region" description="Helical" evidence="1">
    <location>
        <begin position="51"/>
        <end position="69"/>
    </location>
</feature>
<keyword evidence="1" id="KW-0472">Membrane</keyword>
<dbReference type="Proteomes" id="UP001589703">
    <property type="component" value="Unassembled WGS sequence"/>
</dbReference>
<evidence type="ECO:0000313" key="3">
    <source>
        <dbReference type="Proteomes" id="UP001589703"/>
    </source>
</evidence>
<keyword evidence="3" id="KW-1185">Reference proteome</keyword>
<feature type="transmembrane region" description="Helical" evidence="1">
    <location>
        <begin position="340"/>
        <end position="368"/>
    </location>
</feature>
<keyword evidence="1" id="KW-0812">Transmembrane</keyword>
<protein>
    <submittedName>
        <fullName evidence="2">Streptophobe family protein</fullName>
    </submittedName>
</protein>
<feature type="transmembrane region" description="Helical" evidence="1">
    <location>
        <begin position="173"/>
        <end position="192"/>
    </location>
</feature>
<name>A0ABV5V8Z9_9ACTN</name>
<feature type="transmembrane region" description="Helical" evidence="1">
    <location>
        <begin position="81"/>
        <end position="100"/>
    </location>
</feature>
<dbReference type="NCBIfam" id="NF038391">
    <property type="entry name" value="streptophobe"/>
    <property type="match status" value="1"/>
</dbReference>
<sequence>MSTSNRAGRAAAPTGWVHALVTVVAALASMAATAALGLWAAGADGLPDGGFGPVVAAALVTAVGGALELSGDADVLLGTSAGLTVMPLSVTLVGALVLAAGFRRPFASGGAAGAGDAALWAGRIAVLWLLALIGVAFAARHTFDVPLGDDTLGALGDLLGIAPRVGFRADVPLTVFVGVVWLAGVLLLTVLVSPRVPLPGRAAPVRASVRPAAEALVLLLLGQVVIGAAVALVVAATRDRPAETLAVVLLGLPNVVWLGLTVGLGATWHGHVQGPFDLPMPHVLDQVLRTPDIATLDLGTLTGHDGRWAWLPVVEAVLLVLTGRLTALRSPAPPRPWRHAVHLAAGLLFAVLTICLTGRITAYLSLSVLGIGDLGGGLGGELLLRADVWPALGLAVLWGAAAGLLGALAARLPGLSRDGR</sequence>
<feature type="transmembrane region" description="Helical" evidence="1">
    <location>
        <begin position="212"/>
        <end position="235"/>
    </location>
</feature>
<keyword evidence="1" id="KW-1133">Transmembrane helix</keyword>
<dbReference type="RefSeq" id="WP_356758734.1">
    <property type="nucleotide sequence ID" value="NZ_JBHMAR010000002.1"/>
</dbReference>
<organism evidence="2 3">
    <name type="scientific">Streptomyces thermocoprophilus</name>
    <dbReference type="NCBI Taxonomy" id="78356"/>
    <lineage>
        <taxon>Bacteria</taxon>
        <taxon>Bacillati</taxon>
        <taxon>Actinomycetota</taxon>
        <taxon>Actinomycetes</taxon>
        <taxon>Kitasatosporales</taxon>
        <taxon>Streptomycetaceae</taxon>
        <taxon>Streptomyces</taxon>
    </lineage>
</organism>
<comment type="caution">
    <text evidence="2">The sequence shown here is derived from an EMBL/GenBank/DDBJ whole genome shotgun (WGS) entry which is preliminary data.</text>
</comment>
<accession>A0ABV5V8Z9</accession>
<feature type="transmembrane region" description="Helical" evidence="1">
    <location>
        <begin position="308"/>
        <end position="328"/>
    </location>
</feature>
<evidence type="ECO:0000313" key="2">
    <source>
        <dbReference type="EMBL" id="MFB9734301.1"/>
    </source>
</evidence>
<evidence type="ECO:0000256" key="1">
    <source>
        <dbReference type="SAM" id="Phobius"/>
    </source>
</evidence>
<feature type="transmembrane region" description="Helical" evidence="1">
    <location>
        <begin position="247"/>
        <end position="268"/>
    </location>
</feature>
<dbReference type="EMBL" id="JBHMAR010000002">
    <property type="protein sequence ID" value="MFB9734301.1"/>
    <property type="molecule type" value="Genomic_DNA"/>
</dbReference>
<dbReference type="InterPro" id="IPR047724">
    <property type="entry name" value="Streptophobe"/>
</dbReference>
<gene>
    <name evidence="2" type="ORF">ACFFRO_03960</name>
</gene>
<proteinExistence type="predicted"/>
<reference evidence="2 3" key="1">
    <citation type="submission" date="2024-09" db="EMBL/GenBank/DDBJ databases">
        <authorList>
            <person name="Sun Q."/>
            <person name="Mori K."/>
        </authorList>
    </citation>
    <scope>NUCLEOTIDE SEQUENCE [LARGE SCALE GENOMIC DNA]</scope>
    <source>
        <strain evidence="2 3">JCM 10918</strain>
    </source>
</reference>
<feature type="transmembrane region" description="Helical" evidence="1">
    <location>
        <begin position="120"/>
        <end position="139"/>
    </location>
</feature>
<feature type="transmembrane region" description="Helical" evidence="1">
    <location>
        <begin position="16"/>
        <end position="39"/>
    </location>
</feature>
<feature type="transmembrane region" description="Helical" evidence="1">
    <location>
        <begin position="388"/>
        <end position="410"/>
    </location>
</feature>